<evidence type="ECO:0000256" key="1">
    <source>
        <dbReference type="ARBA" id="ARBA00010646"/>
    </source>
</evidence>
<dbReference type="PATRIC" id="fig|1581420.6.peg.1441"/>
<dbReference type="InterPro" id="IPR017853">
    <property type="entry name" value="GH"/>
</dbReference>
<dbReference type="GO" id="GO:0016998">
    <property type="term" value="P:cell wall macromolecule catabolic process"/>
    <property type="evidence" value="ECO:0007669"/>
    <property type="project" value="InterPro"/>
</dbReference>
<evidence type="ECO:0000313" key="2">
    <source>
        <dbReference type="EMBL" id="KLE34055.1"/>
    </source>
</evidence>
<dbReference type="GO" id="GO:0009253">
    <property type="term" value="P:peptidoglycan catabolic process"/>
    <property type="evidence" value="ECO:0007669"/>
    <property type="project" value="InterPro"/>
</dbReference>
<accession>A0A0G9MTI7</accession>
<comment type="similarity">
    <text evidence="1">Belongs to the glycosyl hydrolase 25 family.</text>
</comment>
<dbReference type="Pfam" id="PF01183">
    <property type="entry name" value="Glyco_hydro_25"/>
    <property type="match status" value="1"/>
</dbReference>
<evidence type="ECO:0000313" key="3">
    <source>
        <dbReference type="Proteomes" id="UP000053464"/>
    </source>
</evidence>
<dbReference type="SUPFAM" id="SSF51445">
    <property type="entry name" value="(Trans)glycosidases"/>
    <property type="match status" value="1"/>
</dbReference>
<dbReference type="Proteomes" id="UP000053464">
    <property type="component" value="Unassembled WGS sequence"/>
</dbReference>
<evidence type="ECO:0008006" key="4">
    <source>
        <dbReference type="Google" id="ProtNLM"/>
    </source>
</evidence>
<comment type="caution">
    <text evidence="2">The sequence shown here is derived from an EMBL/GenBank/DDBJ whole genome shotgun (WGS) entry which is preliminary data.</text>
</comment>
<name>A0A0G9MTI7_9SPHN</name>
<sequence>MGRKTKSKVRVWIALLLLAGVIAAGAYAWWASRQWEPARAEYPVQGVLTGEAEGIIDLSALRTARADFVYLEASRGEEGRDAVFGRNLAALAGSGIRHGAVHVYDPCVPADRQAANFVTIVPRDPDLLPPAIALGKLASECGDPVLEAAMESELTTFINQVEGHAGQPVVLKVSPAFEEATRIATRIERNLWLESDFVEPDYAGRPWTLWTANSRAINPANGQPMRWVVVQN</sequence>
<dbReference type="GO" id="GO:0003796">
    <property type="term" value="F:lysozyme activity"/>
    <property type="evidence" value="ECO:0007669"/>
    <property type="project" value="InterPro"/>
</dbReference>
<keyword evidence="3" id="KW-1185">Reference proteome</keyword>
<gene>
    <name evidence="2" type="ORF">AAW00_07085</name>
</gene>
<dbReference type="Gene3D" id="3.20.20.80">
    <property type="entry name" value="Glycosidases"/>
    <property type="match status" value="1"/>
</dbReference>
<protein>
    <recommendedName>
        <fullName evidence="4">Lysozyme</fullName>
    </recommendedName>
</protein>
<dbReference type="CDD" id="cd00599">
    <property type="entry name" value="GH25_muramidase"/>
    <property type="match status" value="1"/>
</dbReference>
<dbReference type="RefSeq" id="WP_047003701.1">
    <property type="nucleotide sequence ID" value="NZ_LBHB01000002.1"/>
</dbReference>
<dbReference type="STRING" id="1581420.AAW00_07085"/>
<dbReference type="AlphaFoldDB" id="A0A0G9MTI7"/>
<reference evidence="2 3" key="1">
    <citation type="submission" date="2015-04" db="EMBL/GenBank/DDBJ databases">
        <title>The draft genome sequence of Erythrobacter luteus KA37.</title>
        <authorList>
            <person name="Zhuang L."/>
            <person name="Liu Y."/>
            <person name="Shao Z."/>
        </authorList>
    </citation>
    <scope>NUCLEOTIDE SEQUENCE [LARGE SCALE GENOMIC DNA]</scope>
    <source>
        <strain evidence="2 3">KA37</strain>
    </source>
</reference>
<proteinExistence type="inferred from homology"/>
<organism evidence="2 3">
    <name type="scientific">Aurantiacibacter luteus</name>
    <dbReference type="NCBI Taxonomy" id="1581420"/>
    <lineage>
        <taxon>Bacteria</taxon>
        <taxon>Pseudomonadati</taxon>
        <taxon>Pseudomonadota</taxon>
        <taxon>Alphaproteobacteria</taxon>
        <taxon>Sphingomonadales</taxon>
        <taxon>Erythrobacteraceae</taxon>
        <taxon>Aurantiacibacter</taxon>
    </lineage>
</organism>
<dbReference type="InterPro" id="IPR002053">
    <property type="entry name" value="Glyco_hydro_25"/>
</dbReference>
<dbReference type="EMBL" id="LBHB01000002">
    <property type="protein sequence ID" value="KLE34055.1"/>
    <property type="molecule type" value="Genomic_DNA"/>
</dbReference>
<dbReference type="OrthoDB" id="9798192at2"/>
<dbReference type="PROSITE" id="PS51904">
    <property type="entry name" value="GLYCOSYL_HYDROL_F25_2"/>
    <property type="match status" value="1"/>
</dbReference>